<evidence type="ECO:0000256" key="4">
    <source>
        <dbReference type="ARBA" id="ARBA00022475"/>
    </source>
</evidence>
<keyword evidence="11" id="KW-1185">Reference proteome</keyword>
<proteinExistence type="inferred from homology"/>
<evidence type="ECO:0000259" key="9">
    <source>
        <dbReference type="PROSITE" id="PS50893"/>
    </source>
</evidence>
<dbReference type="SMART" id="SM00382">
    <property type="entry name" value="AAA"/>
    <property type="match status" value="1"/>
</dbReference>
<dbReference type="STRING" id="1550566.SZ63_10615"/>
<evidence type="ECO:0000313" key="11">
    <source>
        <dbReference type="Proteomes" id="UP000035301"/>
    </source>
</evidence>
<keyword evidence="5" id="KW-0547">Nucleotide-binding</keyword>
<keyword evidence="6 10" id="KW-0067">ATP-binding</keyword>
<dbReference type="PROSITE" id="PS00211">
    <property type="entry name" value="ABC_TRANSPORTER_1"/>
    <property type="match status" value="1"/>
</dbReference>
<dbReference type="PANTHER" id="PTHR43166">
    <property type="entry name" value="AMINO ACID IMPORT ATP-BINDING PROTEIN"/>
    <property type="match status" value="1"/>
</dbReference>
<dbReference type="InterPro" id="IPR050086">
    <property type="entry name" value="MetN_ABC_transporter-like"/>
</dbReference>
<dbReference type="InterPro" id="IPR017871">
    <property type="entry name" value="ABC_transporter-like_CS"/>
</dbReference>
<keyword evidence="3" id="KW-0813">Transport</keyword>
<name>A0A0H1QXH3_9EURY</name>
<dbReference type="CDD" id="cd03262">
    <property type="entry name" value="ABC_HisP_GlnQ"/>
    <property type="match status" value="1"/>
</dbReference>
<dbReference type="AlphaFoldDB" id="A0A0H1QXH3"/>
<accession>A0A0H1QXH3</accession>
<dbReference type="InterPro" id="IPR003593">
    <property type="entry name" value="AAA+_ATPase"/>
</dbReference>
<dbReference type="Proteomes" id="UP000035301">
    <property type="component" value="Unassembled WGS sequence"/>
</dbReference>
<evidence type="ECO:0000256" key="3">
    <source>
        <dbReference type="ARBA" id="ARBA00022448"/>
    </source>
</evidence>
<dbReference type="GO" id="GO:0016887">
    <property type="term" value="F:ATP hydrolysis activity"/>
    <property type="evidence" value="ECO:0007669"/>
    <property type="project" value="InterPro"/>
</dbReference>
<evidence type="ECO:0000256" key="8">
    <source>
        <dbReference type="ARBA" id="ARBA00023136"/>
    </source>
</evidence>
<gene>
    <name evidence="10" type="primary">glnQ</name>
    <name evidence="10" type="ORF">SZ63_10615</name>
</gene>
<dbReference type="PROSITE" id="PS50893">
    <property type="entry name" value="ABC_TRANSPORTER_2"/>
    <property type="match status" value="1"/>
</dbReference>
<dbReference type="SUPFAM" id="SSF52540">
    <property type="entry name" value="P-loop containing nucleoside triphosphate hydrolases"/>
    <property type="match status" value="1"/>
</dbReference>
<dbReference type="InterPro" id="IPR003439">
    <property type="entry name" value="ABC_transporter-like_ATP-bd"/>
</dbReference>
<evidence type="ECO:0000256" key="6">
    <source>
        <dbReference type="ARBA" id="ARBA00022840"/>
    </source>
</evidence>
<dbReference type="Pfam" id="PF00005">
    <property type="entry name" value="ABC_tran"/>
    <property type="match status" value="1"/>
</dbReference>
<evidence type="ECO:0000256" key="5">
    <source>
        <dbReference type="ARBA" id="ARBA00022741"/>
    </source>
</evidence>
<evidence type="ECO:0000256" key="1">
    <source>
        <dbReference type="ARBA" id="ARBA00004202"/>
    </source>
</evidence>
<dbReference type="PIRSF" id="PIRSF039085">
    <property type="entry name" value="ABC_ATPase_HisP"/>
    <property type="match status" value="1"/>
</dbReference>
<evidence type="ECO:0000256" key="7">
    <source>
        <dbReference type="ARBA" id="ARBA00022970"/>
    </source>
</evidence>
<comment type="subcellular location">
    <subcellularLocation>
        <location evidence="1">Cell membrane</location>
        <topology evidence="1">Peripheral membrane protein</topology>
    </subcellularLocation>
</comment>
<keyword evidence="8" id="KW-0472">Membrane</keyword>
<sequence>MNNNDIVLRVEDIHKSFGDNEVLRGVSFDVRRGETKVFIGPSGTGKSTLLRCINQLTPPDRGRVWLDGEEVTNSGARINYFRQKIGMVFQNFFLFDHLTAVKNVELALLKVRGMGKAEAREKALTELRQVGMEDWADHYPAELSGGQAQRVSIARALAMDPDVILFDEPTSALDPELTREVLEVMKKLARNGMTMLVVTHEMGFACSVANEVLFMENGVVAEQGSPDLLLHDPRFTRMKDFIGRIDSRMDD</sequence>
<dbReference type="PATRIC" id="fig|1550566.3.peg.2316"/>
<protein>
    <submittedName>
        <fullName evidence="10">Glutamine ABC transporter ATP-binding protein</fullName>
    </submittedName>
</protein>
<dbReference type="EMBL" id="JXOJ01000006">
    <property type="protein sequence ID" value="KLK87509.1"/>
    <property type="molecule type" value="Genomic_DNA"/>
</dbReference>
<dbReference type="GO" id="GO:0015424">
    <property type="term" value="F:ABC-type amino acid transporter activity"/>
    <property type="evidence" value="ECO:0007669"/>
    <property type="project" value="InterPro"/>
</dbReference>
<evidence type="ECO:0000256" key="2">
    <source>
        <dbReference type="ARBA" id="ARBA00005417"/>
    </source>
</evidence>
<dbReference type="InterPro" id="IPR030679">
    <property type="entry name" value="ABC_ATPase_HisP-typ"/>
</dbReference>
<dbReference type="GO" id="GO:0005524">
    <property type="term" value="F:ATP binding"/>
    <property type="evidence" value="ECO:0007669"/>
    <property type="project" value="UniProtKB-KW"/>
</dbReference>
<comment type="similarity">
    <text evidence="2">Belongs to the ABC transporter superfamily.</text>
</comment>
<dbReference type="PANTHER" id="PTHR43166:SF9">
    <property type="entry name" value="GLUTAMATE_ASPARTATE IMPORT ATP-BINDING PROTEIN GLTL"/>
    <property type="match status" value="1"/>
</dbReference>
<keyword evidence="7" id="KW-0029">Amino-acid transport</keyword>
<keyword evidence="4" id="KW-1003">Cell membrane</keyword>
<dbReference type="InterPro" id="IPR027417">
    <property type="entry name" value="P-loop_NTPase"/>
</dbReference>
<comment type="caution">
    <text evidence="10">The sequence shown here is derived from an EMBL/GenBank/DDBJ whole genome shotgun (WGS) entry which is preliminary data.</text>
</comment>
<evidence type="ECO:0000313" key="10">
    <source>
        <dbReference type="EMBL" id="KLK87509.1"/>
    </source>
</evidence>
<feature type="domain" description="ABC transporter" evidence="9">
    <location>
        <begin position="8"/>
        <end position="242"/>
    </location>
</feature>
<dbReference type="RefSeq" id="WP_048185202.1">
    <property type="nucleotide sequence ID" value="NZ_JXOJ01000006.1"/>
</dbReference>
<dbReference type="GO" id="GO:0005886">
    <property type="term" value="C:plasma membrane"/>
    <property type="evidence" value="ECO:0007669"/>
    <property type="project" value="UniProtKB-SubCell"/>
</dbReference>
<reference evidence="10 11" key="1">
    <citation type="journal article" date="2015" name="Int. J. Syst. Evol. Microbiol.">
        <title>Methanoculleus sediminis sp. nov., a methanogen from sediments near a submarine mud volcano.</title>
        <authorList>
            <person name="Chen S.C."/>
            <person name="Chen M.F."/>
            <person name="Lai M.C."/>
            <person name="Weng C.Y."/>
            <person name="Wu S.Y."/>
            <person name="Lin S."/>
            <person name="Yang T.F."/>
            <person name="Chen P.C."/>
        </authorList>
    </citation>
    <scope>NUCLEOTIDE SEQUENCE [LARGE SCALE GENOMIC DNA]</scope>
    <source>
        <strain evidence="10 11">S3Fa</strain>
    </source>
</reference>
<organism evidence="10 11">
    <name type="scientific">Methanoculleus sediminis</name>
    <dbReference type="NCBI Taxonomy" id="1550566"/>
    <lineage>
        <taxon>Archaea</taxon>
        <taxon>Methanobacteriati</taxon>
        <taxon>Methanobacteriota</taxon>
        <taxon>Stenosarchaea group</taxon>
        <taxon>Methanomicrobia</taxon>
        <taxon>Methanomicrobiales</taxon>
        <taxon>Methanomicrobiaceae</taxon>
        <taxon>Methanoculleus</taxon>
    </lineage>
</organism>
<dbReference type="Gene3D" id="3.40.50.300">
    <property type="entry name" value="P-loop containing nucleotide triphosphate hydrolases"/>
    <property type="match status" value="1"/>
</dbReference>